<organism evidence="10 11">
    <name type="scientific">Petromyces alliaceus</name>
    <name type="common">Aspergillus alliaceus</name>
    <dbReference type="NCBI Taxonomy" id="209559"/>
    <lineage>
        <taxon>Eukaryota</taxon>
        <taxon>Fungi</taxon>
        <taxon>Dikarya</taxon>
        <taxon>Ascomycota</taxon>
        <taxon>Pezizomycotina</taxon>
        <taxon>Eurotiomycetes</taxon>
        <taxon>Eurotiomycetidae</taxon>
        <taxon>Eurotiales</taxon>
        <taxon>Aspergillaceae</taxon>
        <taxon>Aspergillus</taxon>
        <taxon>Aspergillus subgen. Circumdati</taxon>
    </lineage>
</organism>
<evidence type="ECO:0000313" key="11">
    <source>
        <dbReference type="Proteomes" id="UP000541154"/>
    </source>
</evidence>
<name>A0A8H6AGT4_PETAA</name>
<dbReference type="CDD" id="cd12263">
    <property type="entry name" value="RRM_ABT1_like"/>
    <property type="match status" value="1"/>
</dbReference>
<dbReference type="InterPro" id="IPR039119">
    <property type="entry name" value="ABT1/Esf2"/>
</dbReference>
<comment type="subcellular location">
    <subcellularLocation>
        <location evidence="1">Nucleus</location>
        <location evidence="1">Nucleolus</location>
    </subcellularLocation>
</comment>
<reference evidence="10 11" key="1">
    <citation type="submission" date="2019-04" db="EMBL/GenBank/DDBJ databases">
        <title>Aspergillus burnettii sp. nov., novel species from soil in southeast Queensland.</title>
        <authorList>
            <person name="Gilchrist C.L.M."/>
            <person name="Pitt J.I."/>
            <person name="Lange L."/>
            <person name="Lacey H.J."/>
            <person name="Vuong D."/>
            <person name="Midgley D.J."/>
            <person name="Greenfield P."/>
            <person name="Bradbury M."/>
            <person name="Lacey E."/>
            <person name="Busk P.K."/>
            <person name="Pilgaard B."/>
            <person name="Chooi Y.H."/>
            <person name="Piggott A.M."/>
        </authorList>
    </citation>
    <scope>NUCLEOTIDE SEQUENCE [LARGE SCALE GENOMIC DNA]</scope>
    <source>
        <strain evidence="10 11">FRR 5400</strain>
    </source>
</reference>
<feature type="compositionally biased region" description="Acidic residues" evidence="9">
    <location>
        <begin position="49"/>
        <end position="60"/>
    </location>
</feature>
<keyword evidence="6" id="KW-0539">Nucleus</keyword>
<evidence type="ECO:0000256" key="8">
    <source>
        <dbReference type="ARBA" id="ARBA00032634"/>
    </source>
</evidence>
<dbReference type="GO" id="GO:0000447">
    <property type="term" value="P:endonucleolytic cleavage in ITS1 to separate SSU-rRNA from 5.8S rRNA and LSU-rRNA from tricistronic rRNA transcript (SSU-rRNA, 5.8S rRNA, LSU-rRNA)"/>
    <property type="evidence" value="ECO:0007669"/>
    <property type="project" value="TreeGrafter"/>
</dbReference>
<dbReference type="Proteomes" id="UP000541154">
    <property type="component" value="Unassembled WGS sequence"/>
</dbReference>
<dbReference type="GO" id="GO:0005730">
    <property type="term" value="C:nucleolus"/>
    <property type="evidence" value="ECO:0007669"/>
    <property type="project" value="UniProtKB-SubCell"/>
</dbReference>
<evidence type="ECO:0000313" key="10">
    <source>
        <dbReference type="EMBL" id="KAF5866450.1"/>
    </source>
</evidence>
<dbReference type="InterPro" id="IPR012677">
    <property type="entry name" value="Nucleotide-bd_a/b_plait_sf"/>
</dbReference>
<dbReference type="GO" id="GO:0000472">
    <property type="term" value="P:endonucleolytic cleavage to generate mature 5'-end of SSU-rRNA from (SSU-rRNA, 5.8S rRNA, LSU-rRNA)"/>
    <property type="evidence" value="ECO:0007669"/>
    <property type="project" value="TreeGrafter"/>
</dbReference>
<comment type="caution">
    <text evidence="10">The sequence shown here is derived from an EMBL/GenBank/DDBJ whole genome shotgun (WGS) entry which is preliminary data.</text>
</comment>
<sequence>MTTRKRNDFLDIAASDEEDTDRGYDSEAAEEIKGRTSKRRRTQTTNDSEQSDNESAFDSDSDLKLTKSKGKAKAKQPSEEPTADNDLYLDVTEQENKASKKKALDKGKAPKKKKPGVVYLSSLPPYMKPFALKSMLEARSFGPITKVFLAPAVKPASAPRRRSNKRKTYSDGWVEFASKKTAKICAETLNATVLGGRKGSWYHDDILNIRYLKGISWNEIIETTRRERAEREARQRIEDTRARKEDKIFLQGVEAGKVIDGIQKKNEEKRRRKAEAGEEEGQRMDDIKIRRTFKQSEVKRGRHTLKDGEATLEDDTKRVLGKIF</sequence>
<protein>
    <recommendedName>
        <fullName evidence="3">Pre-rRNA-processing protein ESF2</fullName>
    </recommendedName>
    <alternativeName>
        <fullName evidence="8">18S rRNA factor 2</fullName>
    </alternativeName>
    <alternativeName>
        <fullName evidence="4">Pre-rRNA-processing protein esf2</fullName>
    </alternativeName>
</protein>
<dbReference type="SUPFAM" id="SSF54928">
    <property type="entry name" value="RNA-binding domain, RBD"/>
    <property type="match status" value="1"/>
</dbReference>
<gene>
    <name evidence="10" type="primary">ESF2</name>
    <name evidence="10" type="ORF">ETB97_012002</name>
</gene>
<dbReference type="PANTHER" id="PTHR12311">
    <property type="entry name" value="ACTIVATOR OF BASAL TRANSCRIPTION 1"/>
    <property type="match status" value="1"/>
</dbReference>
<dbReference type="AlphaFoldDB" id="A0A8H6AGT4"/>
<feature type="compositionally biased region" description="Basic and acidic residues" evidence="9">
    <location>
        <begin position="21"/>
        <end position="34"/>
    </location>
</feature>
<dbReference type="GO" id="GO:0034462">
    <property type="term" value="P:small-subunit processome assembly"/>
    <property type="evidence" value="ECO:0007669"/>
    <property type="project" value="TreeGrafter"/>
</dbReference>
<dbReference type="GO" id="GO:0000480">
    <property type="term" value="P:endonucleolytic cleavage in 5'-ETS of tricistronic rRNA transcript (SSU-rRNA, 5.8S rRNA, LSU-rRNA)"/>
    <property type="evidence" value="ECO:0007669"/>
    <property type="project" value="TreeGrafter"/>
</dbReference>
<dbReference type="PANTHER" id="PTHR12311:SF7">
    <property type="entry name" value="ACTIVATOR OF BASAL TRANSCRIPTION 1"/>
    <property type="match status" value="1"/>
</dbReference>
<evidence type="ECO:0000256" key="6">
    <source>
        <dbReference type="ARBA" id="ARBA00023242"/>
    </source>
</evidence>
<evidence type="ECO:0000256" key="5">
    <source>
        <dbReference type="ARBA" id="ARBA00022884"/>
    </source>
</evidence>
<dbReference type="Gene3D" id="3.30.70.330">
    <property type="match status" value="1"/>
</dbReference>
<accession>A0A8H6AGT4</accession>
<evidence type="ECO:0000256" key="1">
    <source>
        <dbReference type="ARBA" id="ARBA00004604"/>
    </source>
</evidence>
<dbReference type="EMBL" id="SPNV01000008">
    <property type="protein sequence ID" value="KAF5866450.1"/>
    <property type="molecule type" value="Genomic_DNA"/>
</dbReference>
<comment type="similarity">
    <text evidence="2">Belongs to the ESF2/ABP1 family.</text>
</comment>
<evidence type="ECO:0000256" key="9">
    <source>
        <dbReference type="SAM" id="MobiDB-lite"/>
    </source>
</evidence>
<comment type="function">
    <text evidence="7">Involved in the small subunit (SSU) processome assembly and function, and in the 18S rRNA synthesis. Required for the early cleavages at sites A0, A1 and A2.</text>
</comment>
<dbReference type="GO" id="GO:0003723">
    <property type="term" value="F:RNA binding"/>
    <property type="evidence" value="ECO:0007669"/>
    <property type="project" value="UniProtKB-KW"/>
</dbReference>
<evidence type="ECO:0000256" key="2">
    <source>
        <dbReference type="ARBA" id="ARBA00005819"/>
    </source>
</evidence>
<dbReference type="InterPro" id="IPR034353">
    <property type="entry name" value="ABT1/ESF2_RRM"/>
</dbReference>
<evidence type="ECO:0000256" key="4">
    <source>
        <dbReference type="ARBA" id="ARBA00021800"/>
    </source>
</evidence>
<evidence type="ECO:0000256" key="7">
    <source>
        <dbReference type="ARBA" id="ARBA00025024"/>
    </source>
</evidence>
<keyword evidence="5" id="KW-0694">RNA-binding</keyword>
<feature type="region of interest" description="Disordered" evidence="9">
    <location>
        <begin position="264"/>
        <end position="288"/>
    </location>
</feature>
<evidence type="ECO:0000256" key="3">
    <source>
        <dbReference type="ARBA" id="ARBA00013906"/>
    </source>
</evidence>
<feature type="region of interest" description="Disordered" evidence="9">
    <location>
        <begin position="1"/>
        <end position="91"/>
    </location>
</feature>
<keyword evidence="11" id="KW-1185">Reference proteome</keyword>
<proteinExistence type="inferred from homology"/>
<dbReference type="InterPro" id="IPR035979">
    <property type="entry name" value="RBD_domain_sf"/>
</dbReference>